<organism evidence="3 4">
    <name type="scientific">Panacibacter ginsenosidivorans</name>
    <dbReference type="NCBI Taxonomy" id="1813871"/>
    <lineage>
        <taxon>Bacteria</taxon>
        <taxon>Pseudomonadati</taxon>
        <taxon>Bacteroidota</taxon>
        <taxon>Chitinophagia</taxon>
        <taxon>Chitinophagales</taxon>
        <taxon>Chitinophagaceae</taxon>
        <taxon>Panacibacter</taxon>
    </lineage>
</organism>
<dbReference type="RefSeq" id="WP_147189334.1">
    <property type="nucleotide sequence ID" value="NZ_CP042435.1"/>
</dbReference>
<proteinExistence type="predicted"/>
<dbReference type="Proteomes" id="UP000321533">
    <property type="component" value="Chromosome"/>
</dbReference>
<dbReference type="Gene3D" id="3.30.1150.10">
    <property type="match status" value="1"/>
</dbReference>
<protein>
    <submittedName>
        <fullName evidence="3">Energy transducer TonB</fullName>
    </submittedName>
</protein>
<evidence type="ECO:0000256" key="1">
    <source>
        <dbReference type="SAM" id="Phobius"/>
    </source>
</evidence>
<accession>A0A5B8V7R0</accession>
<keyword evidence="1" id="KW-0812">Transmembrane</keyword>
<dbReference type="EMBL" id="CP042435">
    <property type="protein sequence ID" value="QEC67527.1"/>
    <property type="molecule type" value="Genomic_DNA"/>
</dbReference>
<feature type="domain" description="TonB C-terminal" evidence="2">
    <location>
        <begin position="208"/>
        <end position="269"/>
    </location>
</feature>
<dbReference type="InterPro" id="IPR037682">
    <property type="entry name" value="TonB_C"/>
</dbReference>
<evidence type="ECO:0000313" key="4">
    <source>
        <dbReference type="Proteomes" id="UP000321533"/>
    </source>
</evidence>
<keyword evidence="1" id="KW-1133">Transmembrane helix</keyword>
<name>A0A5B8V7R0_9BACT</name>
<dbReference type="AlphaFoldDB" id="A0A5B8V7R0"/>
<dbReference type="Pfam" id="PF03544">
    <property type="entry name" value="TonB_C"/>
    <property type="match status" value="1"/>
</dbReference>
<gene>
    <name evidence="3" type="ORF">FRZ67_09545</name>
</gene>
<dbReference type="KEGG" id="pgin:FRZ67_09545"/>
<dbReference type="OrthoDB" id="1039448at2"/>
<reference evidence="3 4" key="1">
    <citation type="journal article" date="2016" name="Int. J. Syst. Evol. Microbiol.">
        <title>Panacibacter ginsenosidivorans gen. nov., sp. nov., with ginsenoside converting activity isolated from soil of a ginseng field.</title>
        <authorList>
            <person name="Siddiqi M.Z."/>
            <person name="Muhammad Shafi S."/>
            <person name="Choi K.D."/>
            <person name="Im W.T."/>
        </authorList>
    </citation>
    <scope>NUCLEOTIDE SEQUENCE [LARGE SCALE GENOMIC DNA]</scope>
    <source>
        <strain evidence="3 4">Gsoil1550</strain>
    </source>
</reference>
<sequence length="273" mass="29883">MEANKILNADLLDIIFEGRNKAYGAYDLRNTYSIRIRKAMIGMGVVCLVFTTGILLASSKSKEAINPVVVTEVNLSSVKEKDEVKPVAETPKPKLIEAKTIAVTIPKIVPDDLVKEPEVPTDDQIENVTISNVTKDGEEIGDAVAPLVEKEGTGKIDAPIARDEPSVYTKVQIEAQFPGGIKEWSKFLERTLNTDIPVENGAPAGRYTVEVSFIVDREGNVSEIQALNDPGYGIADEAVKVIKKSKQWIPAIQNGNKVMYRQTQSITFIVNEG</sequence>
<dbReference type="GO" id="GO:0055085">
    <property type="term" value="P:transmembrane transport"/>
    <property type="evidence" value="ECO:0007669"/>
    <property type="project" value="InterPro"/>
</dbReference>
<evidence type="ECO:0000259" key="2">
    <source>
        <dbReference type="Pfam" id="PF03544"/>
    </source>
</evidence>
<feature type="transmembrane region" description="Helical" evidence="1">
    <location>
        <begin position="39"/>
        <end position="57"/>
    </location>
</feature>
<keyword evidence="4" id="KW-1185">Reference proteome</keyword>
<dbReference type="SUPFAM" id="SSF74653">
    <property type="entry name" value="TolA/TonB C-terminal domain"/>
    <property type="match status" value="1"/>
</dbReference>
<keyword evidence="1" id="KW-0472">Membrane</keyword>
<evidence type="ECO:0000313" key="3">
    <source>
        <dbReference type="EMBL" id="QEC67527.1"/>
    </source>
</evidence>